<proteinExistence type="inferred from homology"/>
<organism evidence="4 5">
    <name type="scientific">Anoxybacillus flavithermus NBRC 109594</name>
    <dbReference type="NCBI Taxonomy" id="1315967"/>
    <lineage>
        <taxon>Bacteria</taxon>
        <taxon>Bacillati</taxon>
        <taxon>Bacillota</taxon>
        <taxon>Bacilli</taxon>
        <taxon>Bacillales</taxon>
        <taxon>Anoxybacillaceae</taxon>
        <taxon>Anoxybacillus</taxon>
    </lineage>
</organism>
<accession>R4FZT5</accession>
<dbReference type="PANTHER" id="PTHR38432">
    <property type="entry name" value="TELA-LIKE PROTEIN SAOUHSC_01408"/>
    <property type="match status" value="1"/>
</dbReference>
<comment type="caution">
    <text evidence="4">The sequence shown here is derived from an EMBL/GenBank/DDBJ whole genome shotgun (WGS) entry which is preliminary data.</text>
</comment>
<dbReference type="Proteomes" id="UP000013057">
    <property type="component" value="Unassembled WGS sequence"/>
</dbReference>
<gene>
    <name evidence="4" type="ORF">KN10_0525</name>
</gene>
<evidence type="ECO:0000313" key="4">
    <source>
        <dbReference type="EMBL" id="GAC90089.1"/>
    </source>
</evidence>
<name>R4FZT5_9BACL</name>
<dbReference type="Pfam" id="PF05816">
    <property type="entry name" value="TelA"/>
    <property type="match status" value="1"/>
</dbReference>
<evidence type="ECO:0000256" key="3">
    <source>
        <dbReference type="SAM" id="Coils"/>
    </source>
</evidence>
<dbReference type="PANTHER" id="PTHR38432:SF1">
    <property type="entry name" value="TELA-LIKE PROTEIN SAOUHSC_01408"/>
    <property type="match status" value="1"/>
</dbReference>
<evidence type="ECO:0000313" key="5">
    <source>
        <dbReference type="Proteomes" id="UP000013057"/>
    </source>
</evidence>
<evidence type="ECO:0000256" key="1">
    <source>
        <dbReference type="ARBA" id="ARBA00005541"/>
    </source>
</evidence>
<dbReference type="PIRSF" id="PIRSF026508">
    <property type="entry name" value="TelA"/>
    <property type="match status" value="1"/>
</dbReference>
<keyword evidence="3" id="KW-0175">Coiled coil</keyword>
<sequence length="377" mass="43626">MLWTSSIDSLLANPFGEVTEASANPSSPRLIDQLKEEHRQKALALAEQIDPRNHQAILQYGVAAQAELSRFSHSILNHIQKKDAGPVGEIIHELMTKMKEVNVEELTMTKKSFLARMLQSVTQSVQHILSKYQKLGVEIDRIADQLEKHRQMLFRDIMMLETLYEKNKEYFDALNIYIAAAELKLEQLRTKTIPELEKKALQSQNQMDVQEVNDMIQFADRLEKRIHDLKLSRQITIQTAPQIRLIQHVNQTLVERIQSSILTAIPLWKNQLVIALTLLRQKKAVEAQKAVTKTTNELLLRNSEMLKMNTIEAAKENEEGLVSIDTLKKTQENLLETLEETLKIQQEGRMKRQQVERELVEMEEQLKQRLLTLKRAE</sequence>
<feature type="coiled-coil region" evidence="3">
    <location>
        <begin position="328"/>
        <end position="372"/>
    </location>
</feature>
<dbReference type="InterPro" id="IPR008863">
    <property type="entry name" value="Toxic_anion-R_TelA"/>
</dbReference>
<comment type="similarity">
    <text evidence="1 2">Belongs to the TelA family.</text>
</comment>
<dbReference type="AlphaFoldDB" id="R4FZT5"/>
<dbReference type="EMBL" id="BARH01000003">
    <property type="protein sequence ID" value="GAC90089.1"/>
    <property type="molecule type" value="Genomic_DNA"/>
</dbReference>
<reference evidence="5" key="1">
    <citation type="journal article" date="2013" name="Genome">
        <title>Draft Genome Sequence of a Thermophilic Member of the Bacillaceae, Anoxybacillus flavithermus Strain Kn10, Isolated from the Kan-nawa Hot Spring in Japan.</title>
        <authorList>
            <person name="Matsutani M."/>
            <person name="Shirakihara Y."/>
            <person name="Imada K."/>
            <person name="Yakushi T."/>
            <person name="Matsushita K."/>
        </authorList>
    </citation>
    <scope>NUCLEOTIDE SEQUENCE [LARGE SCALE GENOMIC DNA]</scope>
    <source>
        <strain evidence="5">NBRC 109594</strain>
    </source>
</reference>
<protein>
    <recommendedName>
        <fullName evidence="6">Tellurite resistance protein TelA</fullName>
    </recommendedName>
</protein>
<evidence type="ECO:0008006" key="6">
    <source>
        <dbReference type="Google" id="ProtNLM"/>
    </source>
</evidence>
<evidence type="ECO:0000256" key="2">
    <source>
        <dbReference type="PIRNR" id="PIRNR026508"/>
    </source>
</evidence>